<protein>
    <submittedName>
        <fullName evidence="2">Uncharacterized protein</fullName>
    </submittedName>
</protein>
<feature type="region of interest" description="Disordered" evidence="1">
    <location>
        <begin position="48"/>
        <end position="100"/>
    </location>
</feature>
<evidence type="ECO:0000256" key="1">
    <source>
        <dbReference type="SAM" id="MobiDB-lite"/>
    </source>
</evidence>
<proteinExistence type="predicted"/>
<reference evidence="2" key="2">
    <citation type="submission" date="2022-01" db="EMBL/GenBank/DDBJ databases">
        <authorList>
            <person name="Yamashiro T."/>
            <person name="Shiraishi A."/>
            <person name="Satake H."/>
            <person name="Nakayama K."/>
        </authorList>
    </citation>
    <scope>NUCLEOTIDE SEQUENCE</scope>
</reference>
<accession>A0ABQ4YXX0</accession>
<organism evidence="2 3">
    <name type="scientific">Tanacetum coccineum</name>
    <dbReference type="NCBI Taxonomy" id="301880"/>
    <lineage>
        <taxon>Eukaryota</taxon>
        <taxon>Viridiplantae</taxon>
        <taxon>Streptophyta</taxon>
        <taxon>Embryophyta</taxon>
        <taxon>Tracheophyta</taxon>
        <taxon>Spermatophyta</taxon>
        <taxon>Magnoliopsida</taxon>
        <taxon>eudicotyledons</taxon>
        <taxon>Gunneridae</taxon>
        <taxon>Pentapetalae</taxon>
        <taxon>asterids</taxon>
        <taxon>campanulids</taxon>
        <taxon>Asterales</taxon>
        <taxon>Asteraceae</taxon>
        <taxon>Asteroideae</taxon>
        <taxon>Anthemideae</taxon>
        <taxon>Anthemidinae</taxon>
        <taxon>Tanacetum</taxon>
    </lineage>
</organism>
<gene>
    <name evidence="2" type="ORF">Tco_0748352</name>
</gene>
<reference evidence="2" key="1">
    <citation type="journal article" date="2022" name="Int. J. Mol. Sci.">
        <title>Draft Genome of Tanacetum Coccineum: Genomic Comparison of Closely Related Tanacetum-Family Plants.</title>
        <authorList>
            <person name="Yamashiro T."/>
            <person name="Shiraishi A."/>
            <person name="Nakayama K."/>
            <person name="Satake H."/>
        </authorList>
    </citation>
    <scope>NUCLEOTIDE SEQUENCE</scope>
</reference>
<comment type="caution">
    <text evidence="2">The sequence shown here is derived from an EMBL/GenBank/DDBJ whole genome shotgun (WGS) entry which is preliminary data.</text>
</comment>
<feature type="compositionally biased region" description="Basic and acidic residues" evidence="1">
    <location>
        <begin position="62"/>
        <end position="91"/>
    </location>
</feature>
<evidence type="ECO:0000313" key="3">
    <source>
        <dbReference type="Proteomes" id="UP001151760"/>
    </source>
</evidence>
<sequence>MCTYLENMEGWKPKDLKNKSFTNILDLFDKARKRVNTFVDMDTELVKESSKKAEAEITQESSSKRAGEALEQESSKKQKVDDDKENEELKSTKKGRKPISKSSEQMNILYYLLVEKMYPLTKHTLHQMFNDVKLQVDYECEMAFKLLRLVKKQLKEGYGRIVGIKNLLEVTAAKLVLLVQKLLVLVFRVNAAGTKLQLLKG</sequence>
<dbReference type="Proteomes" id="UP001151760">
    <property type="component" value="Unassembled WGS sequence"/>
</dbReference>
<keyword evidence="3" id="KW-1185">Reference proteome</keyword>
<dbReference type="EMBL" id="BQNB010010776">
    <property type="protein sequence ID" value="GJS81811.1"/>
    <property type="molecule type" value="Genomic_DNA"/>
</dbReference>
<evidence type="ECO:0000313" key="2">
    <source>
        <dbReference type="EMBL" id="GJS81811.1"/>
    </source>
</evidence>
<name>A0ABQ4YXX0_9ASTR</name>